<evidence type="ECO:0000313" key="1">
    <source>
        <dbReference type="EMBL" id="JAS96092.1"/>
    </source>
</evidence>
<feature type="non-terminal residue" evidence="1">
    <location>
        <position position="1"/>
    </location>
</feature>
<dbReference type="AlphaFoldDB" id="A0A1B6JAB3"/>
<reference evidence="1" key="1">
    <citation type="submission" date="2015-11" db="EMBL/GenBank/DDBJ databases">
        <title>De novo transcriptome assembly of four potential Pierce s Disease insect vectors from Arizona vineyards.</title>
        <authorList>
            <person name="Tassone E.E."/>
        </authorList>
    </citation>
    <scope>NUCLEOTIDE SEQUENCE</scope>
</reference>
<gene>
    <name evidence="1" type="ORF">g.56624</name>
</gene>
<name>A0A1B6JAB3_9HEMI</name>
<feature type="non-terminal residue" evidence="1">
    <location>
        <position position="149"/>
    </location>
</feature>
<proteinExistence type="predicted"/>
<accession>A0A1B6JAB3</accession>
<protein>
    <submittedName>
        <fullName evidence="1">Uncharacterized protein</fullName>
    </submittedName>
</protein>
<sequence>IPPDRVFGVLERKFQDLSVINNPNEYTEIIEKHCTVVKLGTDCPVSDWKTLTDAVLKKPGQWHFQFQKAKKFIFSRSKSNPNSILVQGEANYVFEISESKSVMKRGKNFDNAVLRVIQEGHPVKQVKINDVKCLLNLHYGNDWQREPKL</sequence>
<organism evidence="1">
    <name type="scientific">Homalodisca liturata</name>
    <dbReference type="NCBI Taxonomy" id="320908"/>
    <lineage>
        <taxon>Eukaryota</taxon>
        <taxon>Metazoa</taxon>
        <taxon>Ecdysozoa</taxon>
        <taxon>Arthropoda</taxon>
        <taxon>Hexapoda</taxon>
        <taxon>Insecta</taxon>
        <taxon>Pterygota</taxon>
        <taxon>Neoptera</taxon>
        <taxon>Paraneoptera</taxon>
        <taxon>Hemiptera</taxon>
        <taxon>Auchenorrhyncha</taxon>
        <taxon>Membracoidea</taxon>
        <taxon>Cicadellidae</taxon>
        <taxon>Cicadellinae</taxon>
        <taxon>Proconiini</taxon>
        <taxon>Homalodisca</taxon>
    </lineage>
</organism>
<dbReference type="EMBL" id="GECU01011614">
    <property type="protein sequence ID" value="JAS96092.1"/>
    <property type="molecule type" value="Transcribed_RNA"/>
</dbReference>